<comment type="subcellular location">
    <subcellularLocation>
        <location evidence="1">Virion</location>
    </subcellularLocation>
</comment>
<reference evidence="4 5" key="1">
    <citation type="submission" date="2017-10" db="EMBL/GenBank/DDBJ databases">
        <title>Integration of genomic and chemical information greatly accelerates assignment of the full stereostructure of myelolactone, a potent inhibitor of myeloma from a marine-derived Micromonospora.</title>
        <authorList>
            <person name="Kim M.C."/>
            <person name="Machado H."/>
            <person name="Jensen P.R."/>
            <person name="Fenical W."/>
        </authorList>
    </citation>
    <scope>NUCLEOTIDE SEQUENCE [LARGE SCALE GENOMIC DNA]</scope>
    <source>
        <strain evidence="4 5">CNY-010</strain>
    </source>
</reference>
<dbReference type="KEGG" id="mtua:CSH63_01080"/>
<sequence>MRGGRQAAAAPGWLAAHLDQLLITRCDMTLDDLILQIEVEKAMAVQRRDTATAAVKRILSRAQAEGRDYLTPDEDDAMKAESEKRERATADIKGIDAKLTRARQAQADEARIEADQAQRRAGAQPNGRAFEETIGGRRSGPADTGPRWVRRTDDKPAVVARGQRFADHTIVSEYAARRAMQDQHIVGHHGSLGEMVRAMSTTSGSALVPTVWAGNIIDRARNQSRVLQAGAQVVPMDAKTVQIGRLAGDPTAAFRAEGSLIAASDPTFDNVTLEAKTMSALVVGSLEWFQDAENVDEVVSNAIAQAMATELDRQALFGGLTTGGEVGATGFNATFPTPPNPRGVLATLLAVASSSVLGSGANGTAITGATPWNEILDTIFTVRQYNEEPNAILWNAKMAQKLAKTYDTTGQPLTMAPDVAGLERYITNQIPSFTQGTATGTATDVFVGDWTQLLVGQRLDVTIQTLTERYAEYGQVGIVAHWRGDVALARPRAFSVYRYLIGA</sequence>
<protein>
    <submittedName>
        <fullName evidence="4">Phage major capsid protein</fullName>
    </submittedName>
</protein>
<dbReference type="Gene3D" id="3.30.2400.10">
    <property type="entry name" value="Major capsid protein gp5"/>
    <property type="match status" value="1"/>
</dbReference>
<organism evidence="4 5">
    <name type="scientific">Micromonospora tulbaghiae</name>
    <dbReference type="NCBI Taxonomy" id="479978"/>
    <lineage>
        <taxon>Bacteria</taxon>
        <taxon>Bacillati</taxon>
        <taxon>Actinomycetota</taxon>
        <taxon>Actinomycetes</taxon>
        <taxon>Micromonosporales</taxon>
        <taxon>Micromonosporaceae</taxon>
        <taxon>Micromonospora</taxon>
    </lineage>
</organism>
<evidence type="ECO:0000259" key="3">
    <source>
        <dbReference type="Pfam" id="PF05065"/>
    </source>
</evidence>
<dbReference type="InterPro" id="IPR024455">
    <property type="entry name" value="Phage_capsid"/>
</dbReference>
<feature type="region of interest" description="Disordered" evidence="2">
    <location>
        <begin position="116"/>
        <end position="149"/>
    </location>
</feature>
<feature type="region of interest" description="Disordered" evidence="2">
    <location>
        <begin position="67"/>
        <end position="88"/>
    </location>
</feature>
<feature type="domain" description="Phage capsid-like C-terminal" evidence="3">
    <location>
        <begin position="204"/>
        <end position="497"/>
    </location>
</feature>
<accession>A0A386WCQ4</accession>
<dbReference type="Gene3D" id="3.30.2320.10">
    <property type="entry name" value="hypothetical protein PF0899 domain"/>
    <property type="match status" value="1"/>
</dbReference>
<dbReference type="Proteomes" id="UP000267804">
    <property type="component" value="Chromosome"/>
</dbReference>
<dbReference type="Pfam" id="PF05065">
    <property type="entry name" value="Phage_capsid"/>
    <property type="match status" value="1"/>
</dbReference>
<feature type="compositionally biased region" description="Basic and acidic residues" evidence="2">
    <location>
        <begin position="77"/>
        <end position="88"/>
    </location>
</feature>
<proteinExistence type="predicted"/>
<gene>
    <name evidence="4" type="ORF">CSH63_01080</name>
</gene>
<dbReference type="SUPFAM" id="SSF56563">
    <property type="entry name" value="Major capsid protein gp5"/>
    <property type="match status" value="1"/>
</dbReference>
<dbReference type="NCBIfam" id="TIGR01554">
    <property type="entry name" value="major_cap_HK97"/>
    <property type="match status" value="1"/>
</dbReference>
<evidence type="ECO:0000313" key="4">
    <source>
        <dbReference type="EMBL" id="AYF26077.1"/>
    </source>
</evidence>
<evidence type="ECO:0000256" key="2">
    <source>
        <dbReference type="SAM" id="MobiDB-lite"/>
    </source>
</evidence>
<dbReference type="InterPro" id="IPR054612">
    <property type="entry name" value="Phage_capsid-like_C"/>
</dbReference>
<name>A0A386WCQ4_9ACTN</name>
<dbReference type="AlphaFoldDB" id="A0A386WCQ4"/>
<evidence type="ECO:0000256" key="1">
    <source>
        <dbReference type="ARBA" id="ARBA00004328"/>
    </source>
</evidence>
<evidence type="ECO:0000313" key="5">
    <source>
        <dbReference type="Proteomes" id="UP000267804"/>
    </source>
</evidence>
<dbReference type="EMBL" id="CP024087">
    <property type="protein sequence ID" value="AYF26077.1"/>
    <property type="molecule type" value="Genomic_DNA"/>
</dbReference>